<keyword evidence="3" id="KW-0804">Transcription</keyword>
<evidence type="ECO:0000256" key="1">
    <source>
        <dbReference type="ARBA" id="ARBA00023015"/>
    </source>
</evidence>
<dbReference type="InterPro" id="IPR000792">
    <property type="entry name" value="Tscrpt_reg_LuxR_C"/>
</dbReference>
<feature type="domain" description="HTH luxR-type" evidence="4">
    <location>
        <begin position="146"/>
        <end position="211"/>
    </location>
</feature>
<dbReference type="Pfam" id="PF00196">
    <property type="entry name" value="GerE"/>
    <property type="match status" value="1"/>
</dbReference>
<evidence type="ECO:0000259" key="4">
    <source>
        <dbReference type="PROSITE" id="PS50043"/>
    </source>
</evidence>
<dbReference type="Gene3D" id="3.40.50.2300">
    <property type="match status" value="1"/>
</dbReference>
<dbReference type="InterPro" id="IPR016032">
    <property type="entry name" value="Sig_transdc_resp-reg_C-effctor"/>
</dbReference>
<dbReference type="OrthoDB" id="161302at2"/>
<dbReference type="PROSITE" id="PS00622">
    <property type="entry name" value="HTH_LUXR_1"/>
    <property type="match status" value="1"/>
</dbReference>
<dbReference type="CDD" id="cd06170">
    <property type="entry name" value="LuxR_C_like"/>
    <property type="match status" value="1"/>
</dbReference>
<comment type="caution">
    <text evidence="5">The sequence shown here is derived from an EMBL/GenBank/DDBJ whole genome shotgun (WGS) entry which is preliminary data.</text>
</comment>
<sequence>MPLRQQLLLCCERTIIADCFSALLKNGSDIEIIGQTTGDRVLQDAAEKVPDITLVVAPALTLVMHQRELAELSGLSKVVVIAKTENVHRAVEAIGLGVSAVLSLDTSSEQLIQALRLVTAGDTLLIPEGARHALCRAPDAAPPEAHPAEAVNLTSREKEVILLLGRGASNVEIARELSISITTVRTHVHNVLKKLDVGTRGQAVAVAYESGLITKIGAESTPG</sequence>
<proteinExistence type="predicted"/>
<name>A0A4R4N9F2_9ACTN</name>
<accession>A0A4R4N9F2</accession>
<reference evidence="5 6" key="1">
    <citation type="submission" date="2019-03" db="EMBL/GenBank/DDBJ databases">
        <title>Draft genome sequences of novel Actinobacteria.</title>
        <authorList>
            <person name="Sahin N."/>
            <person name="Ay H."/>
            <person name="Saygin H."/>
        </authorList>
    </citation>
    <scope>NUCLEOTIDE SEQUENCE [LARGE SCALE GENOMIC DNA]</scope>
    <source>
        <strain evidence="5 6">DSM 45347</strain>
    </source>
</reference>
<gene>
    <name evidence="5" type="ORF">E1284_35200</name>
</gene>
<dbReference type="GO" id="GO:0006355">
    <property type="term" value="P:regulation of DNA-templated transcription"/>
    <property type="evidence" value="ECO:0007669"/>
    <property type="project" value="InterPro"/>
</dbReference>
<dbReference type="SMART" id="SM00421">
    <property type="entry name" value="HTH_LUXR"/>
    <property type="match status" value="1"/>
</dbReference>
<keyword evidence="6" id="KW-1185">Reference proteome</keyword>
<evidence type="ECO:0000256" key="3">
    <source>
        <dbReference type="ARBA" id="ARBA00023163"/>
    </source>
</evidence>
<protein>
    <submittedName>
        <fullName evidence="5">Response regulator transcription factor</fullName>
    </submittedName>
</protein>
<dbReference type="AlphaFoldDB" id="A0A4R4N9F2"/>
<dbReference type="EMBL" id="SMJW01000297">
    <property type="protein sequence ID" value="TDC05611.1"/>
    <property type="molecule type" value="Genomic_DNA"/>
</dbReference>
<dbReference type="GO" id="GO:0003677">
    <property type="term" value="F:DNA binding"/>
    <property type="evidence" value="ECO:0007669"/>
    <property type="project" value="UniProtKB-KW"/>
</dbReference>
<dbReference type="PANTHER" id="PTHR44688">
    <property type="entry name" value="DNA-BINDING TRANSCRIPTIONAL ACTIVATOR DEVR_DOSR"/>
    <property type="match status" value="1"/>
</dbReference>
<dbReference type="SUPFAM" id="SSF46894">
    <property type="entry name" value="C-terminal effector domain of the bipartite response regulators"/>
    <property type="match status" value="1"/>
</dbReference>
<dbReference type="PROSITE" id="PS50043">
    <property type="entry name" value="HTH_LUXR_2"/>
    <property type="match status" value="1"/>
</dbReference>
<organism evidence="5 6">
    <name type="scientific">Actinomadura bangladeshensis</name>
    <dbReference type="NCBI Taxonomy" id="453573"/>
    <lineage>
        <taxon>Bacteria</taxon>
        <taxon>Bacillati</taxon>
        <taxon>Actinomycetota</taxon>
        <taxon>Actinomycetes</taxon>
        <taxon>Streptosporangiales</taxon>
        <taxon>Thermomonosporaceae</taxon>
        <taxon>Actinomadura</taxon>
    </lineage>
</organism>
<evidence type="ECO:0000313" key="5">
    <source>
        <dbReference type="EMBL" id="TDC05611.1"/>
    </source>
</evidence>
<dbReference type="RefSeq" id="WP_131944485.1">
    <property type="nucleotide sequence ID" value="NZ_BAAAMX010000054.1"/>
</dbReference>
<evidence type="ECO:0000313" key="6">
    <source>
        <dbReference type="Proteomes" id="UP000295431"/>
    </source>
</evidence>
<evidence type="ECO:0000256" key="2">
    <source>
        <dbReference type="ARBA" id="ARBA00023125"/>
    </source>
</evidence>
<dbReference type="Proteomes" id="UP000295431">
    <property type="component" value="Unassembled WGS sequence"/>
</dbReference>
<keyword evidence="1" id="KW-0805">Transcription regulation</keyword>
<dbReference type="PRINTS" id="PR00038">
    <property type="entry name" value="HTHLUXR"/>
</dbReference>
<keyword evidence="2" id="KW-0238">DNA-binding</keyword>
<dbReference type="PANTHER" id="PTHR44688:SF16">
    <property type="entry name" value="DNA-BINDING TRANSCRIPTIONAL ACTIVATOR DEVR_DOSR"/>
    <property type="match status" value="1"/>
</dbReference>